<evidence type="ECO:0000313" key="3">
    <source>
        <dbReference type="Proteomes" id="UP001055025"/>
    </source>
</evidence>
<feature type="transmembrane region" description="Helical" evidence="1">
    <location>
        <begin position="151"/>
        <end position="177"/>
    </location>
</feature>
<feature type="transmembrane region" description="Helical" evidence="1">
    <location>
        <begin position="269"/>
        <end position="292"/>
    </location>
</feature>
<dbReference type="Pfam" id="PF03613">
    <property type="entry name" value="EIID-AGA"/>
    <property type="match status" value="1"/>
</dbReference>
<proteinExistence type="predicted"/>
<protein>
    <submittedName>
        <fullName evidence="2">PTS mannose transporter subunit IID</fullName>
    </submittedName>
</protein>
<accession>A0AAV5B5L2</accession>
<dbReference type="RefSeq" id="WP_135978272.1">
    <property type="nucleotide sequence ID" value="NZ_BQKC01000001.1"/>
</dbReference>
<gene>
    <name evidence="2" type="ORF">ATOP_15430</name>
</gene>
<dbReference type="EMBL" id="BQKC01000001">
    <property type="protein sequence ID" value="GJM55888.1"/>
    <property type="molecule type" value="Genomic_DNA"/>
</dbReference>
<dbReference type="InterPro" id="IPR004704">
    <property type="entry name" value="PTS_IID_man"/>
</dbReference>
<dbReference type="PANTHER" id="PTHR32502:SF27">
    <property type="entry name" value="PTS SYSTEM, MANNOSE-SPECIFIC IID COMPONENT"/>
    <property type="match status" value="1"/>
</dbReference>
<evidence type="ECO:0000256" key="1">
    <source>
        <dbReference type="SAM" id="Phobius"/>
    </source>
</evidence>
<organism evidence="2 3">
    <name type="scientific">Granulimonas faecalis</name>
    <dbReference type="NCBI Taxonomy" id="2894155"/>
    <lineage>
        <taxon>Bacteria</taxon>
        <taxon>Bacillati</taxon>
        <taxon>Actinomycetota</taxon>
        <taxon>Coriobacteriia</taxon>
        <taxon>Coriobacteriales</taxon>
        <taxon>Kribbibacteriaceae</taxon>
        <taxon>Granulimonas</taxon>
    </lineage>
</organism>
<dbReference type="GO" id="GO:0005886">
    <property type="term" value="C:plasma membrane"/>
    <property type="evidence" value="ECO:0007669"/>
    <property type="project" value="TreeGrafter"/>
</dbReference>
<dbReference type="InterPro" id="IPR050303">
    <property type="entry name" value="GatZ_KbaZ_carbometab"/>
</dbReference>
<keyword evidence="1" id="KW-0472">Membrane</keyword>
<feature type="transmembrane region" description="Helical" evidence="1">
    <location>
        <begin position="198"/>
        <end position="223"/>
    </location>
</feature>
<dbReference type="AlphaFoldDB" id="A0AAV5B5L2"/>
<keyword evidence="1" id="KW-0812">Transmembrane</keyword>
<dbReference type="PROSITE" id="PS51108">
    <property type="entry name" value="PTS_EIID"/>
    <property type="match status" value="1"/>
</dbReference>
<keyword evidence="1" id="KW-1133">Transmembrane helix</keyword>
<sequence length="293" mass="31848">MADNTCTRAAESPVVSQGRAITRHALNRTFVRTLGCQFAHNYERMQSLSLVYCFAPVLEDLYRDRPKEERVAAMQRHLEYFNTHPLAIPFILGISAALEETCDEDQKETVVAIKTSLMGPFAGLGDSLLNLTWTPIAGSIGASMCLANGSILGPIVMFLLINALYWPLRIFGLYGGYAKGMEMVERFGVAVFERLGNLANVLGVMVVGGLIPTTVKLACAIQVPLGEGDPLVIQDQLDKVLPCALPILLTFICYRLLKRGQGKNSAQIIIGCIVFALAFAALGYYVPGLAIFG</sequence>
<dbReference type="GO" id="GO:0009401">
    <property type="term" value="P:phosphoenolpyruvate-dependent sugar phosphotransferase system"/>
    <property type="evidence" value="ECO:0007669"/>
    <property type="project" value="InterPro"/>
</dbReference>
<dbReference type="Proteomes" id="UP001055025">
    <property type="component" value="Unassembled WGS sequence"/>
</dbReference>
<dbReference type="PANTHER" id="PTHR32502">
    <property type="entry name" value="N-ACETYLGALACTOSAMINE PERMEASE II COMPONENT-RELATED"/>
    <property type="match status" value="1"/>
</dbReference>
<comment type="caution">
    <text evidence="2">The sequence shown here is derived from an EMBL/GenBank/DDBJ whole genome shotgun (WGS) entry which is preliminary data.</text>
</comment>
<evidence type="ECO:0000313" key="2">
    <source>
        <dbReference type="EMBL" id="GJM55888.1"/>
    </source>
</evidence>
<feature type="transmembrane region" description="Helical" evidence="1">
    <location>
        <begin position="239"/>
        <end position="257"/>
    </location>
</feature>
<name>A0AAV5B5L2_9ACTN</name>
<reference evidence="2" key="1">
    <citation type="journal article" date="2022" name="Int. J. Syst. Evol. Microbiol.">
        <title>Granulimonas faecalis gen. nov., sp. nov., and Leptogranulimonas caecicola gen. nov., sp. nov., novel lactate-producing Atopobiaceae bacteria isolated from mouse intestines, and an emended description of the family Atopobiaceae.</title>
        <authorList>
            <person name="Morinaga K."/>
            <person name="Kusada H."/>
            <person name="Sakamoto S."/>
            <person name="Murakami T."/>
            <person name="Toyoda A."/>
            <person name="Mori H."/>
            <person name="Meng X.Y."/>
            <person name="Takashino M."/>
            <person name="Murotomi K."/>
            <person name="Tamaki H."/>
        </authorList>
    </citation>
    <scope>NUCLEOTIDE SEQUENCE</scope>
    <source>
        <strain evidence="2">OPF53</strain>
    </source>
</reference>
<keyword evidence="3" id="KW-1185">Reference proteome</keyword>